<keyword evidence="2" id="KW-0812">Transmembrane</keyword>
<dbReference type="PANTHER" id="PTHR21180">
    <property type="entry name" value="ENDONUCLEASE/EXONUCLEASE/PHOSPHATASE FAMILY DOMAIN-CONTAINING PROTEIN 1"/>
    <property type="match status" value="1"/>
</dbReference>
<evidence type="ECO:0000256" key="1">
    <source>
        <dbReference type="SAM" id="MobiDB-lite"/>
    </source>
</evidence>
<evidence type="ECO:0000313" key="4">
    <source>
        <dbReference type="EMBL" id="ACY22394.1"/>
    </source>
</evidence>
<dbReference type="SUPFAM" id="SSF47781">
    <property type="entry name" value="RuvA domain 2-like"/>
    <property type="match status" value="1"/>
</dbReference>
<reference evidence="4 5" key="2">
    <citation type="journal article" date="2010" name="Stand. Genomic Sci.">
        <title>Complete genome sequence of Gordonia bronchialis type strain (3410).</title>
        <authorList>
            <person name="Ivanova N."/>
            <person name="Sikorski J."/>
            <person name="Jando M."/>
            <person name="Lapidus A."/>
            <person name="Nolan M."/>
            <person name="Lucas S."/>
            <person name="Del Rio T.G."/>
            <person name="Tice H."/>
            <person name="Copeland A."/>
            <person name="Cheng J.F."/>
            <person name="Chen F."/>
            <person name="Bruce D."/>
            <person name="Goodwin L."/>
            <person name="Pitluck S."/>
            <person name="Mavromatis K."/>
            <person name="Ovchinnikova G."/>
            <person name="Pati A."/>
            <person name="Chen A."/>
            <person name="Palaniappan K."/>
            <person name="Land M."/>
            <person name="Hauser L."/>
            <person name="Chang Y.J."/>
            <person name="Jeffries C.D."/>
            <person name="Chain P."/>
            <person name="Saunders E."/>
            <person name="Han C."/>
            <person name="Detter J.C."/>
            <person name="Brettin T."/>
            <person name="Rohde M."/>
            <person name="Goker M."/>
            <person name="Bristow J."/>
            <person name="Eisen J.A."/>
            <person name="Markowitz V."/>
            <person name="Hugenholtz P."/>
            <person name="Klenk H.P."/>
            <person name="Kyrpides N.C."/>
        </authorList>
    </citation>
    <scope>NUCLEOTIDE SEQUENCE [LARGE SCALE GENOMIC DNA]</scope>
    <source>
        <strain evidence="5">ATCC 25592 / DSM 43247 / BCRC 13721 / JCM 3198 / KCTC 3076 / NBRC 16047 / NCTC 10667</strain>
    </source>
</reference>
<dbReference type="AlphaFoldDB" id="D0LC07"/>
<dbReference type="NCBIfam" id="TIGR00426">
    <property type="entry name" value="competence protein ComEA helix-hairpin-helix repeat region"/>
    <property type="match status" value="1"/>
</dbReference>
<dbReference type="InterPro" id="IPR019554">
    <property type="entry name" value="Soluble_ligand-bd"/>
</dbReference>
<dbReference type="InterPro" id="IPR004509">
    <property type="entry name" value="Competence_ComEA_HhH"/>
</dbReference>
<reference evidence="5" key="1">
    <citation type="submission" date="2009-10" db="EMBL/GenBank/DDBJ databases">
        <title>The complete chromosome of Gordonia bronchialis DSM 43247.</title>
        <authorList>
            <consortium name="US DOE Joint Genome Institute (JGI-PGF)"/>
            <person name="Lucas S."/>
            <person name="Copeland A."/>
            <person name="Lapidus A."/>
            <person name="Glavina del Rio T."/>
            <person name="Dalin E."/>
            <person name="Tice H."/>
            <person name="Bruce D."/>
            <person name="Goodwin L."/>
            <person name="Pitluck S."/>
            <person name="Kyrpides N."/>
            <person name="Mavromatis K."/>
            <person name="Ivanova N."/>
            <person name="Ovchinnikova G."/>
            <person name="Saunders E."/>
            <person name="Brettin T."/>
            <person name="Detter J.C."/>
            <person name="Han C."/>
            <person name="Larimer F."/>
            <person name="Land M."/>
            <person name="Hauser L."/>
            <person name="Markowitz V."/>
            <person name="Cheng J.-F."/>
            <person name="Hugenholtz P."/>
            <person name="Woyke T."/>
            <person name="Wu D."/>
            <person name="Jando M."/>
            <person name="Schneider S."/>
            <person name="Goeker M."/>
            <person name="Klenk H.-P."/>
            <person name="Eisen J.A."/>
        </authorList>
    </citation>
    <scope>NUCLEOTIDE SEQUENCE [LARGE SCALE GENOMIC DNA]</scope>
    <source>
        <strain evidence="5">ATCC 25592 / DSM 43247 / BCRC 13721 / JCM 3198 / KCTC 3076 / NBRC 16047 / NCTC 10667</strain>
    </source>
</reference>
<dbReference type="KEGG" id="gbr:Gbro_3189"/>
<dbReference type="PANTHER" id="PTHR21180:SF32">
    <property type="entry name" value="ENDONUCLEASE_EXONUCLEASE_PHOSPHATASE FAMILY DOMAIN-CONTAINING PROTEIN 1"/>
    <property type="match status" value="1"/>
</dbReference>
<dbReference type="GO" id="GO:0006281">
    <property type="term" value="P:DNA repair"/>
    <property type="evidence" value="ECO:0007669"/>
    <property type="project" value="InterPro"/>
</dbReference>
<dbReference type="InterPro" id="IPR051675">
    <property type="entry name" value="Endo/Exo/Phosphatase_dom_1"/>
</dbReference>
<feature type="compositionally biased region" description="Low complexity" evidence="1">
    <location>
        <begin position="207"/>
        <end position="224"/>
    </location>
</feature>
<dbReference type="GO" id="GO:0015628">
    <property type="term" value="P:protein secretion by the type II secretion system"/>
    <property type="evidence" value="ECO:0007669"/>
    <property type="project" value="TreeGrafter"/>
</dbReference>
<keyword evidence="2" id="KW-1133">Transmembrane helix</keyword>
<evidence type="ECO:0000313" key="5">
    <source>
        <dbReference type="Proteomes" id="UP000001219"/>
    </source>
</evidence>
<dbReference type="InterPro" id="IPR003583">
    <property type="entry name" value="Hlx-hairpin-Hlx_DNA-bd_motif"/>
</dbReference>
<keyword evidence="5" id="KW-1185">Reference proteome</keyword>
<feature type="region of interest" description="Disordered" evidence="1">
    <location>
        <begin position="200"/>
        <end position="227"/>
    </location>
</feature>
<sequence>MPTPRLVEPAEAREEPGWGIGGMPGWLDDGSDDNSRRNSNDDGHAPEYDDEEPDETSVVRRRFAVAPPAALALIAIGVIACAIAGFGLFRGTDSAPVVAFETSAGPTVGVSTPAAAHPTVGAQLVVSVVGLVHRPGLVRLPPGARVADAIASAGGARRGADTVSLNLAQLLNDGDQILVGYAGPDGRVLRSAVVAATGSGAPPANEPGTTSGAPSAAPSGSSGSRVNLNTATEDQLDALPGVGPVTARAIIDWRTRNGRFTSVDQLGEVDGIGPARLAKLRDLVTV</sequence>
<dbReference type="GO" id="GO:0015627">
    <property type="term" value="C:type II protein secretion system complex"/>
    <property type="evidence" value="ECO:0007669"/>
    <property type="project" value="TreeGrafter"/>
</dbReference>
<feature type="transmembrane region" description="Helical" evidence="2">
    <location>
        <begin position="69"/>
        <end position="89"/>
    </location>
</feature>
<dbReference type="Proteomes" id="UP000001219">
    <property type="component" value="Chromosome"/>
</dbReference>
<feature type="region of interest" description="Disordered" evidence="1">
    <location>
        <begin position="1"/>
        <end position="55"/>
    </location>
</feature>
<protein>
    <submittedName>
        <fullName evidence="4">Competence protein ComEA helix-hairpin-helix repeat protein</fullName>
    </submittedName>
</protein>
<name>D0LC07_GORB4</name>
<accession>D0LC07</accession>
<dbReference type="eggNOG" id="COG1555">
    <property type="taxonomic scope" value="Bacteria"/>
</dbReference>
<dbReference type="Gene3D" id="1.10.150.320">
    <property type="entry name" value="Photosystem II 12 kDa extrinsic protein"/>
    <property type="match status" value="1"/>
</dbReference>
<keyword evidence="2" id="KW-0472">Membrane</keyword>
<organism evidence="4 5">
    <name type="scientific">Gordonia bronchialis (strain ATCC 25592 / DSM 43247 / BCRC 13721 / JCM 3198 / KCTC 3076 / NBRC 16047 / NCTC 10667)</name>
    <name type="common">Rhodococcus bronchialis</name>
    <dbReference type="NCBI Taxonomy" id="526226"/>
    <lineage>
        <taxon>Bacteria</taxon>
        <taxon>Bacillati</taxon>
        <taxon>Actinomycetota</taxon>
        <taxon>Actinomycetes</taxon>
        <taxon>Mycobacteriales</taxon>
        <taxon>Gordoniaceae</taxon>
        <taxon>Gordonia</taxon>
    </lineage>
</organism>
<evidence type="ECO:0000259" key="3">
    <source>
        <dbReference type="SMART" id="SM00278"/>
    </source>
</evidence>
<feature type="domain" description="Helix-hairpin-helix DNA-binding motif class 1" evidence="3">
    <location>
        <begin position="264"/>
        <end position="283"/>
    </location>
</feature>
<dbReference type="GO" id="GO:0003677">
    <property type="term" value="F:DNA binding"/>
    <property type="evidence" value="ECO:0007669"/>
    <property type="project" value="InterPro"/>
</dbReference>
<dbReference type="Pfam" id="PF10531">
    <property type="entry name" value="SLBB"/>
    <property type="match status" value="1"/>
</dbReference>
<dbReference type="STRING" id="526226.Gbro_3189"/>
<evidence type="ECO:0000256" key="2">
    <source>
        <dbReference type="SAM" id="Phobius"/>
    </source>
</evidence>
<dbReference type="HOGENOM" id="CLU_052011_0_1_11"/>
<proteinExistence type="predicted"/>
<feature type="domain" description="Helix-hairpin-helix DNA-binding motif class 1" evidence="3">
    <location>
        <begin position="234"/>
        <end position="253"/>
    </location>
</feature>
<dbReference type="EMBL" id="CP001802">
    <property type="protein sequence ID" value="ACY22394.1"/>
    <property type="molecule type" value="Genomic_DNA"/>
</dbReference>
<dbReference type="SMART" id="SM00278">
    <property type="entry name" value="HhH1"/>
    <property type="match status" value="2"/>
</dbReference>
<dbReference type="InterPro" id="IPR010994">
    <property type="entry name" value="RuvA_2-like"/>
</dbReference>
<dbReference type="Gene3D" id="3.10.560.10">
    <property type="entry name" value="Outer membrane lipoprotein wza domain like"/>
    <property type="match status" value="1"/>
</dbReference>
<feature type="compositionally biased region" description="Basic and acidic residues" evidence="1">
    <location>
        <begin position="33"/>
        <end position="47"/>
    </location>
</feature>
<dbReference type="Pfam" id="PF12836">
    <property type="entry name" value="HHH_3"/>
    <property type="match status" value="1"/>
</dbReference>
<gene>
    <name evidence="4" type="ordered locus">Gbro_3189</name>
</gene>